<evidence type="ECO:0000256" key="3">
    <source>
        <dbReference type="ARBA" id="ARBA00022679"/>
    </source>
</evidence>
<accession>A0A2K0WVP7</accession>
<dbReference type="EMBL" id="MTQA01000015">
    <property type="protein sequence ID" value="PNP86353.1"/>
    <property type="molecule type" value="Genomic_DNA"/>
</dbReference>
<dbReference type="InterPro" id="IPR017907">
    <property type="entry name" value="Znf_RING_CS"/>
</dbReference>
<dbReference type="Gene3D" id="1.20.120.1750">
    <property type="match status" value="1"/>
</dbReference>
<dbReference type="OrthoDB" id="10009520at2759"/>
<keyword evidence="5" id="KW-0677">Repeat</keyword>
<evidence type="ECO:0000313" key="10">
    <source>
        <dbReference type="EMBL" id="PNP86353.1"/>
    </source>
</evidence>
<keyword evidence="3" id="KW-0808">Transferase</keyword>
<dbReference type="PROSITE" id="PS51873">
    <property type="entry name" value="TRIAD"/>
    <property type="match status" value="1"/>
</dbReference>
<dbReference type="InterPro" id="IPR002867">
    <property type="entry name" value="IBR_dom"/>
</dbReference>
<dbReference type="EC" id="2.3.2.31" evidence="2"/>
<gene>
    <name evidence="10" type="ORF">FNYG_00306</name>
</gene>
<dbReference type="PROSITE" id="PS00518">
    <property type="entry name" value="ZF_RING_1"/>
    <property type="match status" value="1"/>
</dbReference>
<dbReference type="CDD" id="cd22584">
    <property type="entry name" value="Rcat_RBR_unk"/>
    <property type="match status" value="1"/>
</dbReference>
<evidence type="ECO:0000256" key="8">
    <source>
        <dbReference type="ARBA" id="ARBA00022833"/>
    </source>
</evidence>
<keyword evidence="6" id="KW-0863">Zinc-finger</keyword>
<feature type="domain" description="RING-type" evidence="9">
    <location>
        <begin position="155"/>
        <end position="342"/>
    </location>
</feature>
<keyword evidence="7" id="KW-0833">Ubl conjugation pathway</keyword>
<evidence type="ECO:0000259" key="9">
    <source>
        <dbReference type="PROSITE" id="PS51873"/>
    </source>
</evidence>
<dbReference type="CDD" id="cd20335">
    <property type="entry name" value="BRcat_RBR"/>
    <property type="match status" value="1"/>
</dbReference>
<evidence type="ECO:0000256" key="5">
    <source>
        <dbReference type="ARBA" id="ARBA00022737"/>
    </source>
</evidence>
<evidence type="ECO:0000313" key="11">
    <source>
        <dbReference type="Proteomes" id="UP000236664"/>
    </source>
</evidence>
<keyword evidence="8" id="KW-0862">Zinc</keyword>
<evidence type="ECO:0000256" key="2">
    <source>
        <dbReference type="ARBA" id="ARBA00012251"/>
    </source>
</evidence>
<dbReference type="InterPro" id="IPR044066">
    <property type="entry name" value="TRIAD_supradom"/>
</dbReference>
<evidence type="ECO:0000256" key="1">
    <source>
        <dbReference type="ARBA" id="ARBA00001798"/>
    </source>
</evidence>
<proteinExistence type="predicted"/>
<evidence type="ECO:0000256" key="7">
    <source>
        <dbReference type="ARBA" id="ARBA00022786"/>
    </source>
</evidence>
<name>A0A2K0WVP7_GIBNY</name>
<sequence length="429" mass="48433">MDSSSLMLAIQLQQQDLNIWEQSAKGKQREGNLTDSDLALEACRIELEAMTAQISDHALALSIARAVDADAQVIREAQLAEEQAARDHEYALRLSADPSARGRPFGERAEEEGPMYDGEVDLIDILRSLNLGGSADSISGQPESSSWASSRKAPETRECIACNDEFPPLALSQSPCSHEYCRVCLVGLVRSSLQDESLFPPKCCGRAIPVKQSRWFSPQLVGQFQAKKLEFDTPNRTYCSEPSCSTFVPPVFIEDDVGTCPRCVRQTCIHCKGPYHRGVCPNDTGSQQILRLAADNGWQQCYACSRVVELETGCYHMTCLCRAQFCYLCGGPWKTCTCPQWEEERLIRRANVVVDRNDDAARLDPGIRQARVEEERVNLMENHECEHETWVQREGVRQCEECFDVLPRYVFECRQCHVMACRRCRFNRL</sequence>
<dbReference type="Proteomes" id="UP000236664">
    <property type="component" value="Unassembled WGS sequence"/>
</dbReference>
<dbReference type="PANTHER" id="PTHR11685">
    <property type="entry name" value="RBR FAMILY RING FINGER AND IBR DOMAIN-CONTAINING"/>
    <property type="match status" value="1"/>
</dbReference>
<evidence type="ECO:0000256" key="4">
    <source>
        <dbReference type="ARBA" id="ARBA00022723"/>
    </source>
</evidence>
<dbReference type="SUPFAM" id="SSF57850">
    <property type="entry name" value="RING/U-box"/>
    <property type="match status" value="2"/>
</dbReference>
<organism evidence="10 11">
    <name type="scientific">Gibberella nygamai</name>
    <name type="common">Bean root rot disease fungus</name>
    <name type="synonym">Fusarium nygamai</name>
    <dbReference type="NCBI Taxonomy" id="42673"/>
    <lineage>
        <taxon>Eukaryota</taxon>
        <taxon>Fungi</taxon>
        <taxon>Dikarya</taxon>
        <taxon>Ascomycota</taxon>
        <taxon>Pezizomycotina</taxon>
        <taxon>Sordariomycetes</taxon>
        <taxon>Hypocreomycetidae</taxon>
        <taxon>Hypocreales</taxon>
        <taxon>Nectriaceae</taxon>
        <taxon>Fusarium</taxon>
        <taxon>Fusarium fujikuroi species complex</taxon>
    </lineage>
</organism>
<comment type="catalytic activity">
    <reaction evidence="1">
        <text>[E2 ubiquitin-conjugating enzyme]-S-ubiquitinyl-L-cysteine + [acceptor protein]-L-lysine = [E2 ubiquitin-conjugating enzyme]-L-cysteine + [acceptor protein]-N(6)-ubiquitinyl-L-lysine.</text>
        <dbReference type="EC" id="2.3.2.31"/>
    </reaction>
</comment>
<dbReference type="GO" id="GO:0016567">
    <property type="term" value="P:protein ubiquitination"/>
    <property type="evidence" value="ECO:0007669"/>
    <property type="project" value="InterPro"/>
</dbReference>
<dbReference type="Pfam" id="PF01485">
    <property type="entry name" value="IBR"/>
    <property type="match status" value="2"/>
</dbReference>
<reference evidence="10 11" key="1">
    <citation type="submission" date="2017-06" db="EMBL/GenBank/DDBJ databases">
        <title>Genome of Fusarium nygamai isolate CS10214.</title>
        <authorList>
            <person name="Gardiner D.M."/>
            <person name="Obanor F."/>
            <person name="Kazan K."/>
        </authorList>
    </citation>
    <scope>NUCLEOTIDE SEQUENCE [LARGE SCALE GENOMIC DNA]</scope>
    <source>
        <strain evidence="10 11">CS10214</strain>
    </source>
</reference>
<comment type="caution">
    <text evidence="10">The sequence shown here is derived from an EMBL/GenBank/DDBJ whole genome shotgun (WGS) entry which is preliminary data.</text>
</comment>
<keyword evidence="11" id="KW-1185">Reference proteome</keyword>
<keyword evidence="4" id="KW-0479">Metal-binding</keyword>
<dbReference type="GO" id="GO:0008270">
    <property type="term" value="F:zinc ion binding"/>
    <property type="evidence" value="ECO:0007669"/>
    <property type="project" value="UniProtKB-KW"/>
</dbReference>
<protein>
    <recommendedName>
        <fullName evidence="2">RBR-type E3 ubiquitin transferase</fullName>
        <ecNumber evidence="2">2.3.2.31</ecNumber>
    </recommendedName>
</protein>
<dbReference type="GO" id="GO:0061630">
    <property type="term" value="F:ubiquitin protein ligase activity"/>
    <property type="evidence" value="ECO:0007669"/>
    <property type="project" value="UniProtKB-EC"/>
</dbReference>
<evidence type="ECO:0000256" key="6">
    <source>
        <dbReference type="ARBA" id="ARBA00022771"/>
    </source>
</evidence>
<dbReference type="AlphaFoldDB" id="A0A2K0WVP7"/>
<dbReference type="InterPro" id="IPR031127">
    <property type="entry name" value="E3_UB_ligase_RBR"/>
</dbReference>
<dbReference type="STRING" id="42673.A0A2K0WVP7"/>